<dbReference type="InterPro" id="IPR029058">
    <property type="entry name" value="AB_hydrolase_fold"/>
</dbReference>
<dbReference type="RefSeq" id="WP_307349135.1">
    <property type="nucleotide sequence ID" value="NZ_JAUSVS010000003.1"/>
</dbReference>
<evidence type="ECO:0000313" key="6">
    <source>
        <dbReference type="EMBL" id="MDQ0464448.1"/>
    </source>
</evidence>
<feature type="domain" description="Carboxylesterase type B" evidence="5">
    <location>
        <begin position="28"/>
        <end position="485"/>
    </location>
</feature>
<evidence type="ECO:0000256" key="2">
    <source>
        <dbReference type="ARBA" id="ARBA00010515"/>
    </source>
</evidence>
<evidence type="ECO:0000313" key="7">
    <source>
        <dbReference type="Proteomes" id="UP001228905"/>
    </source>
</evidence>
<evidence type="ECO:0000256" key="3">
    <source>
        <dbReference type="ARBA" id="ARBA00022801"/>
    </source>
</evidence>
<dbReference type="InterPro" id="IPR050309">
    <property type="entry name" value="Type-B_Carboxylest/Lipase"/>
</dbReference>
<dbReference type="InterPro" id="IPR002168">
    <property type="entry name" value="Lipase_GDXG_HIS_AS"/>
</dbReference>
<protein>
    <recommendedName>
        <fullName evidence="4">Carboxylic ester hydrolase</fullName>
        <ecNumber evidence="4">3.1.1.-</ecNumber>
    </recommendedName>
</protein>
<dbReference type="PROSITE" id="PS01173">
    <property type="entry name" value="LIPASE_GDXG_HIS"/>
    <property type="match status" value="1"/>
</dbReference>
<evidence type="ECO:0000256" key="4">
    <source>
        <dbReference type="RuleBase" id="RU361235"/>
    </source>
</evidence>
<keyword evidence="7" id="KW-1185">Reference proteome</keyword>
<dbReference type="SUPFAM" id="SSF53474">
    <property type="entry name" value="alpha/beta-Hydrolases"/>
    <property type="match status" value="1"/>
</dbReference>
<dbReference type="Gene3D" id="3.40.50.1820">
    <property type="entry name" value="alpha/beta hydrolase"/>
    <property type="match status" value="1"/>
</dbReference>
<dbReference type="GO" id="GO:0016787">
    <property type="term" value="F:hydrolase activity"/>
    <property type="evidence" value="ECO:0007669"/>
    <property type="project" value="UniProtKB-KW"/>
</dbReference>
<feature type="signal peptide" evidence="4">
    <location>
        <begin position="1"/>
        <end position="24"/>
    </location>
</feature>
<dbReference type="InterPro" id="IPR002018">
    <property type="entry name" value="CarbesteraseB"/>
</dbReference>
<keyword evidence="4" id="KW-0732">Signal</keyword>
<accession>A0ABU0IR11</accession>
<dbReference type="Pfam" id="PF00135">
    <property type="entry name" value="COesterase"/>
    <property type="match status" value="1"/>
</dbReference>
<evidence type="ECO:0000256" key="1">
    <source>
        <dbReference type="ARBA" id="ARBA00005964"/>
    </source>
</evidence>
<dbReference type="InterPro" id="IPR019819">
    <property type="entry name" value="Carboxylesterase_B_CS"/>
</dbReference>
<comment type="similarity">
    <text evidence="2">Belongs to the 'GDXG' lipolytic enzyme family.</text>
</comment>
<dbReference type="PROSITE" id="PS00941">
    <property type="entry name" value="CARBOXYLESTERASE_B_2"/>
    <property type="match status" value="1"/>
</dbReference>
<gene>
    <name evidence="6" type="ORF">QO010_002229</name>
</gene>
<name>A0ABU0IR11_9CAUL</name>
<dbReference type="PANTHER" id="PTHR11559">
    <property type="entry name" value="CARBOXYLESTERASE"/>
    <property type="match status" value="1"/>
</dbReference>
<organism evidence="6 7">
    <name type="scientific">Caulobacter ginsengisoli</name>
    <dbReference type="NCBI Taxonomy" id="400775"/>
    <lineage>
        <taxon>Bacteria</taxon>
        <taxon>Pseudomonadati</taxon>
        <taxon>Pseudomonadota</taxon>
        <taxon>Alphaproteobacteria</taxon>
        <taxon>Caulobacterales</taxon>
        <taxon>Caulobacteraceae</taxon>
        <taxon>Caulobacter</taxon>
    </lineage>
</organism>
<evidence type="ECO:0000259" key="5">
    <source>
        <dbReference type="Pfam" id="PF00135"/>
    </source>
</evidence>
<keyword evidence="3 4" id="KW-0378">Hydrolase</keyword>
<reference evidence="6 7" key="1">
    <citation type="submission" date="2023-07" db="EMBL/GenBank/DDBJ databases">
        <title>Genomic Encyclopedia of Type Strains, Phase IV (KMG-IV): sequencing the most valuable type-strain genomes for metagenomic binning, comparative biology and taxonomic classification.</title>
        <authorList>
            <person name="Goeker M."/>
        </authorList>
    </citation>
    <scope>NUCLEOTIDE SEQUENCE [LARGE SCALE GENOMIC DNA]</scope>
    <source>
        <strain evidence="6 7">DSM 18695</strain>
    </source>
</reference>
<feature type="chain" id="PRO_5044967034" description="Carboxylic ester hydrolase" evidence="4">
    <location>
        <begin position="25"/>
        <end position="511"/>
    </location>
</feature>
<comment type="caution">
    <text evidence="6">The sequence shown here is derived from an EMBL/GenBank/DDBJ whole genome shotgun (WGS) entry which is preliminary data.</text>
</comment>
<comment type="similarity">
    <text evidence="1 4">Belongs to the type-B carboxylesterase/lipase family.</text>
</comment>
<sequence length="511" mass="53907">MIRRTAGALIAGLLALWPGSQASAQTGPIVRIDSGVLRGVPGPGVVSFKGIAYAAPPVGRLRWRPPQTAKAWKGVKAADAFGPICSQNYNPQDNGVGPLPASEDCLTLNVWTPGLAGPLKPVMVWIHGGGFVNGSASAPLYDGAALARQGVVVVTLNYRLGWLGFFAHPAISAEQPAGPLANYGLMDQIAALQWVQRNITAFGGDPDNVTLFGESAGGMSVNKLMTSPPARGLFHKAIVQSGLGRESAPRLKATNREGYPSAEAQGEALAARLGYPKATAAQLRGIPVEKILATGDPYRVSGWGPTIDGQILTADVDDAFQQGLEMPIPYLVGSNSLEFPPPGSANADRQWGIAKLPASTREAIAKAYGDEEALRLNLVSDVLFTEPARLLAGLHAGRAQTWLYRFSMVSPAARGMFSGAPHASERQYVFQTLEASTWPTGEDDRMVSQLMSAYWVAFAKTGDPNGGGRLAWPLYQADGGLLLDFTADGPWVGPAPNPTRLDAIALARAAR</sequence>
<dbReference type="InterPro" id="IPR019826">
    <property type="entry name" value="Carboxylesterase_B_AS"/>
</dbReference>
<proteinExistence type="inferred from homology"/>
<dbReference type="PROSITE" id="PS00122">
    <property type="entry name" value="CARBOXYLESTERASE_B_1"/>
    <property type="match status" value="1"/>
</dbReference>
<dbReference type="Proteomes" id="UP001228905">
    <property type="component" value="Unassembled WGS sequence"/>
</dbReference>
<dbReference type="EC" id="3.1.1.-" evidence="4"/>
<dbReference type="EMBL" id="JAUSVS010000003">
    <property type="protein sequence ID" value="MDQ0464448.1"/>
    <property type="molecule type" value="Genomic_DNA"/>
</dbReference>